<evidence type="ECO:0000256" key="2">
    <source>
        <dbReference type="ARBA" id="ARBA00022692"/>
    </source>
</evidence>
<sequence>MSSWKKALAIGLGAPFIVALFVMSFLWPYAKMEPRDVDIAVVGEDQAVHQMEDQLNEKKPGLFEFHEMDSRDDAEQAIKSRDAYGAIVLGEKPEVMTASAASSATHGIMTGVADGVQQAANQKAHAAAEAKGVPADKVPDVEVPVADVVPLSDSDPNGMAMTMVVAPLAIGSMIGAAMNSFIQHRKAFRLLSLAIYCPLAGLLATTVIDPVLGLVDGHFWATWGVFTMVFAALTTTISGLKSLLGAPGFALGVVLVMLIGTPLAAPAFPPQFLPGWSGALGQHIPNGAGAWLIRSVNYFPEASTASHWWTLVGWLIFGLVLYGLAALKDRGQGRHESTAGATQPATA</sequence>
<dbReference type="InterPro" id="IPR013525">
    <property type="entry name" value="ABC2_TM"/>
</dbReference>
<dbReference type="Pfam" id="PF12698">
    <property type="entry name" value="ABC2_membrane_3"/>
    <property type="match status" value="1"/>
</dbReference>
<evidence type="ECO:0000313" key="8">
    <source>
        <dbReference type="Proteomes" id="UP001220064"/>
    </source>
</evidence>
<keyword evidence="2 5" id="KW-0812">Transmembrane</keyword>
<keyword evidence="4 5" id="KW-0472">Membrane</keyword>
<feature type="transmembrane region" description="Helical" evidence="5">
    <location>
        <begin position="220"/>
        <end position="237"/>
    </location>
</feature>
<accession>A0ABY7U9Q1</accession>
<dbReference type="RefSeq" id="WP_022863328.1">
    <property type="nucleotide sequence ID" value="NZ_ATVG01000009.1"/>
</dbReference>
<evidence type="ECO:0000313" key="7">
    <source>
        <dbReference type="EMBL" id="WCZ33424.1"/>
    </source>
</evidence>
<name>A0ABY7U9Q1_9CORY</name>
<evidence type="ECO:0000259" key="6">
    <source>
        <dbReference type="Pfam" id="PF12698"/>
    </source>
</evidence>
<proteinExistence type="predicted"/>
<keyword evidence="3 5" id="KW-1133">Transmembrane helix</keyword>
<evidence type="ECO:0000256" key="1">
    <source>
        <dbReference type="ARBA" id="ARBA00004141"/>
    </source>
</evidence>
<comment type="subcellular location">
    <subcellularLocation>
        <location evidence="1">Membrane</location>
        <topology evidence="1">Multi-pass membrane protein</topology>
    </subcellularLocation>
</comment>
<keyword evidence="8" id="KW-1185">Reference proteome</keyword>
<reference evidence="7 8" key="1">
    <citation type="submission" date="2020-10" db="EMBL/GenBank/DDBJ databases">
        <title>Complete genome sequence of Corynebacterium massiliense DSM 45435, type strain of Corynebacterium massiliense.</title>
        <authorList>
            <person name="Busche T."/>
            <person name="Kalinowski J."/>
            <person name="Ruckert C."/>
        </authorList>
    </citation>
    <scope>NUCLEOTIDE SEQUENCE [LARGE SCALE GENOMIC DNA]</scope>
    <source>
        <strain evidence="7 8">DSM 45435</strain>
    </source>
</reference>
<feature type="transmembrane region" description="Helical" evidence="5">
    <location>
        <begin position="190"/>
        <end position="208"/>
    </location>
</feature>
<protein>
    <submittedName>
        <fullName evidence="7">ABC-2 family transporter protein</fullName>
    </submittedName>
</protein>
<dbReference type="EMBL" id="CP063189">
    <property type="protein sequence ID" value="WCZ33424.1"/>
    <property type="molecule type" value="Genomic_DNA"/>
</dbReference>
<feature type="transmembrane region" description="Helical" evidence="5">
    <location>
        <begin position="159"/>
        <end position="178"/>
    </location>
</feature>
<feature type="domain" description="ABC-2 type transporter transmembrane" evidence="6">
    <location>
        <begin position="7"/>
        <end position="297"/>
    </location>
</feature>
<feature type="transmembrane region" description="Helical" evidence="5">
    <location>
        <begin position="249"/>
        <end position="268"/>
    </location>
</feature>
<organism evidence="7 8">
    <name type="scientific">Corynebacterium massiliense DSM 45435</name>
    <dbReference type="NCBI Taxonomy" id="1121364"/>
    <lineage>
        <taxon>Bacteria</taxon>
        <taxon>Bacillati</taxon>
        <taxon>Actinomycetota</taxon>
        <taxon>Actinomycetes</taxon>
        <taxon>Mycobacteriales</taxon>
        <taxon>Corynebacteriaceae</taxon>
        <taxon>Corynebacterium</taxon>
    </lineage>
</organism>
<feature type="transmembrane region" description="Helical" evidence="5">
    <location>
        <begin position="308"/>
        <end position="327"/>
    </location>
</feature>
<evidence type="ECO:0000256" key="3">
    <source>
        <dbReference type="ARBA" id="ARBA00022989"/>
    </source>
</evidence>
<evidence type="ECO:0000256" key="5">
    <source>
        <dbReference type="SAM" id="Phobius"/>
    </source>
</evidence>
<dbReference type="Proteomes" id="UP001220064">
    <property type="component" value="Chromosome"/>
</dbReference>
<evidence type="ECO:0000256" key="4">
    <source>
        <dbReference type="ARBA" id="ARBA00023136"/>
    </source>
</evidence>
<gene>
    <name evidence="7" type="ORF">CMASS_10085</name>
</gene>
<feature type="transmembrane region" description="Helical" evidence="5">
    <location>
        <begin position="7"/>
        <end position="27"/>
    </location>
</feature>